<evidence type="ECO:0000256" key="1">
    <source>
        <dbReference type="SAM" id="MobiDB-lite"/>
    </source>
</evidence>
<organism evidence="2 3">
    <name type="scientific">Micromonospora maritima</name>
    <dbReference type="NCBI Taxonomy" id="986711"/>
    <lineage>
        <taxon>Bacteria</taxon>
        <taxon>Bacillati</taxon>
        <taxon>Actinomycetota</taxon>
        <taxon>Actinomycetes</taxon>
        <taxon>Micromonosporales</taxon>
        <taxon>Micromonosporaceae</taxon>
        <taxon>Micromonospora</taxon>
    </lineage>
</organism>
<evidence type="ECO:0000313" key="2">
    <source>
        <dbReference type="EMBL" id="MFI7265376.1"/>
    </source>
</evidence>
<comment type="caution">
    <text evidence="2">The sequence shown here is derived from an EMBL/GenBank/DDBJ whole genome shotgun (WGS) entry which is preliminary data.</text>
</comment>
<keyword evidence="3" id="KW-1185">Reference proteome</keyword>
<dbReference type="RefSeq" id="WP_396770877.1">
    <property type="nucleotide sequence ID" value="NZ_JBITLA010000012.1"/>
</dbReference>
<dbReference type="Proteomes" id="UP001612812">
    <property type="component" value="Unassembled WGS sequence"/>
</dbReference>
<evidence type="ECO:0000313" key="3">
    <source>
        <dbReference type="Proteomes" id="UP001612812"/>
    </source>
</evidence>
<feature type="region of interest" description="Disordered" evidence="1">
    <location>
        <begin position="68"/>
        <end position="90"/>
    </location>
</feature>
<name>A0ABW7ZRC0_9ACTN</name>
<proteinExistence type="predicted"/>
<accession>A0ABW7ZRC0</accession>
<gene>
    <name evidence="2" type="ORF">ACIBP4_24135</name>
</gene>
<reference evidence="2 3" key="1">
    <citation type="submission" date="2024-10" db="EMBL/GenBank/DDBJ databases">
        <title>The Natural Products Discovery Center: Release of the First 8490 Sequenced Strains for Exploring Actinobacteria Biosynthetic Diversity.</title>
        <authorList>
            <person name="Kalkreuter E."/>
            <person name="Kautsar S.A."/>
            <person name="Yang D."/>
            <person name="Bader C.D."/>
            <person name="Teijaro C.N."/>
            <person name="Fluegel L."/>
            <person name="Davis C.M."/>
            <person name="Simpson J.R."/>
            <person name="Lauterbach L."/>
            <person name="Steele A.D."/>
            <person name="Gui C."/>
            <person name="Meng S."/>
            <person name="Li G."/>
            <person name="Viehrig K."/>
            <person name="Ye F."/>
            <person name="Su P."/>
            <person name="Kiefer A.F."/>
            <person name="Nichols A."/>
            <person name="Cepeda A.J."/>
            <person name="Yan W."/>
            <person name="Fan B."/>
            <person name="Jiang Y."/>
            <person name="Adhikari A."/>
            <person name="Zheng C.-J."/>
            <person name="Schuster L."/>
            <person name="Cowan T.M."/>
            <person name="Smanski M.J."/>
            <person name="Chevrette M.G."/>
            <person name="De Carvalho L.P.S."/>
            <person name="Shen B."/>
        </authorList>
    </citation>
    <scope>NUCLEOTIDE SEQUENCE [LARGE SCALE GENOMIC DNA]</scope>
    <source>
        <strain evidence="2 3">NPDC049845</strain>
    </source>
</reference>
<protein>
    <submittedName>
        <fullName evidence="2">Uncharacterized protein</fullName>
    </submittedName>
</protein>
<sequence length="90" mass="9987">MSSTGTGGSGRQRTITVRLRDVEPEKYADIANAVWMLLEATDCDFTVTPDGQDDATALDKRWDDYSNVSWKHGDRGGTPQAKAAKVDRRR</sequence>
<dbReference type="EMBL" id="JBITLE010000011">
    <property type="protein sequence ID" value="MFI7265376.1"/>
    <property type="molecule type" value="Genomic_DNA"/>
</dbReference>